<proteinExistence type="predicted"/>
<reference evidence="2 4" key="2">
    <citation type="submission" date="2021-03" db="EMBL/GenBank/DDBJ databases">
        <title>Complete Genome Sequence Data of Xenorhabdus budapestensis strain C72, a Candidate Biological Control Agent, from China.</title>
        <authorList>
            <person name="LI B."/>
            <person name="WANG S."/>
            <person name="QIU D."/>
        </authorList>
    </citation>
    <scope>NUCLEOTIDE SEQUENCE [LARGE SCALE GENOMIC DNA]</scope>
    <source>
        <strain evidence="2 4">C-7-2</strain>
    </source>
</reference>
<protein>
    <submittedName>
        <fullName evidence="1">Uncharacterized protein</fullName>
    </submittedName>
</protein>
<dbReference type="Proteomes" id="UP000665047">
    <property type="component" value="Chromosome"/>
</dbReference>
<keyword evidence="4" id="KW-1185">Reference proteome</keyword>
<organism evidence="1 3">
    <name type="scientific">Xenorhabdus budapestensis</name>
    <dbReference type="NCBI Taxonomy" id="290110"/>
    <lineage>
        <taxon>Bacteria</taxon>
        <taxon>Pseudomonadati</taxon>
        <taxon>Pseudomonadota</taxon>
        <taxon>Gammaproteobacteria</taxon>
        <taxon>Enterobacterales</taxon>
        <taxon>Morganellaceae</taxon>
        <taxon>Xenorhabdus</taxon>
    </lineage>
</organism>
<reference evidence="1 3" key="1">
    <citation type="journal article" date="2017" name="Nat. Microbiol.">
        <title>Natural product diversity associated with the nematode symbionts Photorhabdus and Xenorhabdus.</title>
        <authorList>
            <person name="Tobias N.J."/>
            <person name="Wolff H."/>
            <person name="Djahanschiri B."/>
            <person name="Grundmann F."/>
            <person name="Kronenwerth M."/>
            <person name="Shi Y.M."/>
            <person name="Simonyi S."/>
            <person name="Grun P."/>
            <person name="Shapiro-Ilan D."/>
            <person name="Pidot S.J."/>
            <person name="Stinear T.P."/>
            <person name="Ebersberger I."/>
            <person name="Bode H.B."/>
        </authorList>
    </citation>
    <scope>NUCLEOTIDE SEQUENCE [LARGE SCALE GENOMIC DNA]</scope>
    <source>
        <strain evidence="1 3">DSM 16342</strain>
    </source>
</reference>
<dbReference type="Proteomes" id="UP000225833">
    <property type="component" value="Unassembled WGS sequence"/>
</dbReference>
<evidence type="ECO:0000313" key="2">
    <source>
        <dbReference type="EMBL" id="QTL38550.1"/>
    </source>
</evidence>
<gene>
    <name evidence="2" type="ORF">HGO23_11595</name>
    <name evidence="1" type="ORF">Xbud_01731</name>
</gene>
<dbReference type="RefSeq" id="WP_169923043.1">
    <property type="nucleotide sequence ID" value="NZ_CAWNNJ010000141.1"/>
</dbReference>
<evidence type="ECO:0000313" key="4">
    <source>
        <dbReference type="Proteomes" id="UP000665047"/>
    </source>
</evidence>
<dbReference type="EMBL" id="CP072455">
    <property type="protein sequence ID" value="QTL38550.1"/>
    <property type="molecule type" value="Genomic_DNA"/>
</dbReference>
<sequence>MEGKVEDSVINALKEMMARAVMLGLSCSENKMQGSILDEQNVDIVSKLMSLYESTNHFLTVAGIEKAADEILPLYKEIISQLPEGRL</sequence>
<dbReference type="AlphaFoldDB" id="A0A2D0J109"/>
<evidence type="ECO:0000313" key="1">
    <source>
        <dbReference type="EMBL" id="PHM28004.1"/>
    </source>
</evidence>
<accession>A0A2D0J109</accession>
<dbReference type="EMBL" id="NIBS01000007">
    <property type="protein sequence ID" value="PHM28004.1"/>
    <property type="molecule type" value="Genomic_DNA"/>
</dbReference>
<name>A0A2D0J109_XENBU</name>
<evidence type="ECO:0000313" key="3">
    <source>
        <dbReference type="Proteomes" id="UP000225833"/>
    </source>
</evidence>